<keyword evidence="2" id="KW-1185">Reference proteome</keyword>
<dbReference type="EMBL" id="JAGHQM010000013">
    <property type="protein sequence ID" value="KAH0566355.1"/>
    <property type="molecule type" value="Genomic_DNA"/>
</dbReference>
<accession>A0A9P8RTR2</accession>
<protein>
    <submittedName>
        <fullName evidence="1">Uncharacterized protein</fullName>
    </submittedName>
</protein>
<reference evidence="1" key="1">
    <citation type="submission" date="2021-03" db="EMBL/GenBank/DDBJ databases">
        <title>Comparative genomics and phylogenomic investigation of the class Geoglossomycetes provide insights into ecological specialization and systematics.</title>
        <authorList>
            <person name="Melie T."/>
            <person name="Pirro S."/>
            <person name="Miller A.N."/>
            <person name="Quandt A."/>
        </authorList>
    </citation>
    <scope>NUCLEOTIDE SEQUENCE</scope>
    <source>
        <strain evidence="1">CAQ_001_2017</strain>
    </source>
</reference>
<proteinExistence type="predicted"/>
<dbReference type="Proteomes" id="UP000750711">
    <property type="component" value="Unassembled WGS sequence"/>
</dbReference>
<evidence type="ECO:0000313" key="1">
    <source>
        <dbReference type="EMBL" id="KAH0566355.1"/>
    </source>
</evidence>
<comment type="caution">
    <text evidence="1">The sequence shown here is derived from an EMBL/GenBank/DDBJ whole genome shotgun (WGS) entry which is preliminary data.</text>
</comment>
<organism evidence="1 2">
    <name type="scientific">Trichoglossum hirsutum</name>
    <dbReference type="NCBI Taxonomy" id="265104"/>
    <lineage>
        <taxon>Eukaryota</taxon>
        <taxon>Fungi</taxon>
        <taxon>Dikarya</taxon>
        <taxon>Ascomycota</taxon>
        <taxon>Pezizomycotina</taxon>
        <taxon>Geoglossomycetes</taxon>
        <taxon>Geoglossales</taxon>
        <taxon>Geoglossaceae</taxon>
        <taxon>Trichoglossum</taxon>
    </lineage>
</organism>
<evidence type="ECO:0000313" key="2">
    <source>
        <dbReference type="Proteomes" id="UP000750711"/>
    </source>
</evidence>
<dbReference type="AlphaFoldDB" id="A0A9P8RTR2"/>
<name>A0A9P8RTR2_9PEZI</name>
<sequence length="111" mass="11690">MCVSAFQPATIVPAAEVPTHVLPPYGTGGKIGKCLIWGRREEAIETVGEFSSYPSSQLGGEGSDDKSLESLTKVEGFAAASRGLAETVFEAHDIVSGEPSVDPVTWILLLK</sequence>
<gene>
    <name evidence="1" type="ORF">GP486_000239</name>
</gene>